<comment type="caution">
    <text evidence="1">The sequence shown here is derived from an EMBL/GenBank/DDBJ whole genome shotgun (WGS) entry which is preliminary data.</text>
</comment>
<keyword evidence="2" id="KW-1185">Reference proteome</keyword>
<name>A0A2S7SU83_9BACT</name>
<gene>
    <name evidence="1" type="ORF">CJD36_015425</name>
</gene>
<evidence type="ECO:0000313" key="1">
    <source>
        <dbReference type="EMBL" id="PQJ10086.1"/>
    </source>
</evidence>
<evidence type="ECO:0000313" key="2">
    <source>
        <dbReference type="Proteomes" id="UP000239872"/>
    </source>
</evidence>
<proteinExistence type="predicted"/>
<dbReference type="Proteomes" id="UP000239872">
    <property type="component" value="Unassembled WGS sequence"/>
</dbReference>
<dbReference type="EMBL" id="PPSL01000004">
    <property type="protein sequence ID" value="PQJ10086.1"/>
    <property type="molecule type" value="Genomic_DNA"/>
</dbReference>
<organism evidence="1 2">
    <name type="scientific">Flavipsychrobacter stenotrophus</name>
    <dbReference type="NCBI Taxonomy" id="2077091"/>
    <lineage>
        <taxon>Bacteria</taxon>
        <taxon>Pseudomonadati</taxon>
        <taxon>Bacteroidota</taxon>
        <taxon>Chitinophagia</taxon>
        <taxon>Chitinophagales</taxon>
        <taxon>Chitinophagaceae</taxon>
        <taxon>Flavipsychrobacter</taxon>
    </lineage>
</organism>
<evidence type="ECO:0008006" key="3">
    <source>
        <dbReference type="Google" id="ProtNLM"/>
    </source>
</evidence>
<dbReference type="Gene3D" id="3.30.460.40">
    <property type="match status" value="1"/>
</dbReference>
<dbReference type="AlphaFoldDB" id="A0A2S7SU83"/>
<dbReference type="SUPFAM" id="SSF81301">
    <property type="entry name" value="Nucleotidyltransferase"/>
    <property type="match status" value="1"/>
</dbReference>
<reference evidence="1 2" key="1">
    <citation type="submission" date="2018-01" db="EMBL/GenBank/DDBJ databases">
        <title>A novel member of the phylum Bacteroidetes isolated from glacier ice.</title>
        <authorList>
            <person name="Liu Q."/>
            <person name="Xin Y.-H."/>
        </authorList>
    </citation>
    <scope>NUCLEOTIDE SEQUENCE [LARGE SCALE GENOMIC DNA]</scope>
    <source>
        <strain evidence="1 2">RB1R16</strain>
    </source>
</reference>
<dbReference type="InterPro" id="IPR043519">
    <property type="entry name" value="NT_sf"/>
</dbReference>
<accession>A0A2S7SU83</accession>
<sequence>MDVQDEELLHFWKCLARHSVRYIMIGGFATRFHGFNRSTEDLDIWLEDTIVNRQQLRTAFIEIGYGDVPQLETMEFIPGWTNFYIAGVELDIMTSMKGLENMTFDECLQQASIAELDEVKIPFLHINQLIQNKRTINRPKDQIDVIELERIRDIREQKQ</sequence>
<dbReference type="RefSeq" id="WP_105040095.1">
    <property type="nucleotide sequence ID" value="NZ_PPSL01000004.1"/>
</dbReference>
<protein>
    <recommendedName>
        <fullName evidence="3">Nucleotidyltransferase</fullName>
    </recommendedName>
</protein>
<dbReference type="OrthoDB" id="121150at2"/>